<dbReference type="Proteomes" id="UP001156701">
    <property type="component" value="Unassembled WGS sequence"/>
</dbReference>
<name>A0AA42FRS2_9GAMM</name>
<evidence type="ECO:0000256" key="1">
    <source>
        <dbReference type="ARBA" id="ARBA00023015"/>
    </source>
</evidence>
<dbReference type="SUPFAM" id="SSF46689">
    <property type="entry name" value="Homeodomain-like"/>
    <property type="match status" value="1"/>
</dbReference>
<dbReference type="GO" id="GO:0003700">
    <property type="term" value="F:DNA-binding transcription factor activity"/>
    <property type="evidence" value="ECO:0007669"/>
    <property type="project" value="InterPro"/>
</dbReference>
<dbReference type="Gene3D" id="1.10.10.60">
    <property type="entry name" value="Homeodomain-like"/>
    <property type="match status" value="1"/>
</dbReference>
<evidence type="ECO:0000256" key="3">
    <source>
        <dbReference type="ARBA" id="ARBA00023163"/>
    </source>
</evidence>
<keyword evidence="1" id="KW-0805">Transcription regulation</keyword>
<evidence type="ECO:0000313" key="5">
    <source>
        <dbReference type="EMBL" id="MDG4697950.1"/>
    </source>
</evidence>
<dbReference type="InterPro" id="IPR018060">
    <property type="entry name" value="HTH_AraC"/>
</dbReference>
<evidence type="ECO:0000259" key="4">
    <source>
        <dbReference type="PROSITE" id="PS01124"/>
    </source>
</evidence>
<dbReference type="InterPro" id="IPR009057">
    <property type="entry name" value="Homeodomain-like_sf"/>
</dbReference>
<keyword evidence="2" id="KW-0238">DNA-binding</keyword>
<evidence type="ECO:0000313" key="6">
    <source>
        <dbReference type="EMBL" id="MDO7858515.1"/>
    </source>
</evidence>
<dbReference type="SMART" id="SM00342">
    <property type="entry name" value="HTH_ARAC"/>
    <property type="match status" value="1"/>
</dbReference>
<dbReference type="PANTHER" id="PTHR43280:SF2">
    <property type="entry name" value="HTH-TYPE TRANSCRIPTIONAL REGULATOR EXSA"/>
    <property type="match status" value="1"/>
</dbReference>
<evidence type="ECO:0000313" key="7">
    <source>
        <dbReference type="Proteomes" id="UP001156701"/>
    </source>
</evidence>
<dbReference type="PRINTS" id="PR00032">
    <property type="entry name" value="HTHARAC"/>
</dbReference>
<dbReference type="Pfam" id="PF12833">
    <property type="entry name" value="HTH_18"/>
    <property type="match status" value="1"/>
</dbReference>
<dbReference type="Proteomes" id="UP001176478">
    <property type="component" value="Unassembled WGS sequence"/>
</dbReference>
<dbReference type="PROSITE" id="PS01124">
    <property type="entry name" value="HTH_ARAC_FAMILY_2"/>
    <property type="match status" value="1"/>
</dbReference>
<proteinExistence type="predicted"/>
<dbReference type="EMBL" id="JAUQTG010000015">
    <property type="protein sequence ID" value="MDO7858515.1"/>
    <property type="molecule type" value="Genomic_DNA"/>
</dbReference>
<feature type="domain" description="HTH araC/xylS-type" evidence="4">
    <location>
        <begin position="133"/>
        <end position="231"/>
    </location>
</feature>
<dbReference type="InterPro" id="IPR018062">
    <property type="entry name" value="HTH_AraC-typ_CS"/>
</dbReference>
<reference evidence="6" key="2">
    <citation type="submission" date="2023-07" db="EMBL/GenBank/DDBJ databases">
        <authorList>
            <person name="Yang W."/>
            <person name="Chen J."/>
            <person name="Ji P."/>
            <person name="Hu F."/>
        </authorList>
    </citation>
    <scope>NUCLEOTIDE SEQUENCE</scope>
    <source>
        <strain evidence="6">CRE-138-0111</strain>
    </source>
</reference>
<reference evidence="5" key="1">
    <citation type="submission" date="2023-03" db="EMBL/GenBank/DDBJ databases">
        <title>a new species belonging to Providencia genus.</title>
        <authorList>
            <person name="Yang W."/>
            <person name="Hu F."/>
            <person name="Shen S."/>
            <person name="Ding L."/>
            <person name="Yin D."/>
        </authorList>
    </citation>
    <scope>NUCLEOTIDE SEQUENCE</scope>
    <source>
        <strain evidence="5">CRE-3FA-0001</strain>
    </source>
</reference>
<evidence type="ECO:0000313" key="8">
    <source>
        <dbReference type="Proteomes" id="UP001176478"/>
    </source>
</evidence>
<dbReference type="AlphaFoldDB" id="A0AA42FRS2"/>
<comment type="caution">
    <text evidence="5">The sequence shown here is derived from an EMBL/GenBank/DDBJ whole genome shotgun (WGS) entry which is preliminary data.</text>
</comment>
<organism evidence="5 7">
    <name type="scientific">Providencia huashanensis</name>
    <dbReference type="NCBI Taxonomy" id="3037798"/>
    <lineage>
        <taxon>Bacteria</taxon>
        <taxon>Pseudomonadati</taxon>
        <taxon>Pseudomonadota</taxon>
        <taxon>Gammaproteobacteria</taxon>
        <taxon>Enterobacterales</taxon>
        <taxon>Morganellaceae</taxon>
        <taxon>Providencia</taxon>
    </lineage>
</organism>
<reference evidence="6" key="3">
    <citation type="journal article" date="2024" name="Int. J. Antimicrob. Agents">
        <title>Identification of a novel Providencia species showing multi-drug-resistant in three patients with hospital-acquired infection.</title>
        <authorList>
            <person name="Yang W."/>
            <person name="Chen J."/>
            <person name="Yang F."/>
            <person name="Ji P."/>
            <person name="Shen S."/>
            <person name="Yin D."/>
            <person name="Hu F."/>
        </authorList>
    </citation>
    <scope>NUCLEOTIDE SEQUENCE</scope>
    <source>
        <strain evidence="6">CRE-138-0111</strain>
    </source>
</reference>
<accession>A0AA42FRS2</accession>
<dbReference type="PROSITE" id="PS00041">
    <property type="entry name" value="HTH_ARAC_FAMILY_1"/>
    <property type="match status" value="1"/>
</dbReference>
<dbReference type="InterPro" id="IPR020449">
    <property type="entry name" value="Tscrpt_reg_AraC-type_HTH"/>
</dbReference>
<protein>
    <submittedName>
        <fullName evidence="5">AraC family transcriptional regulator</fullName>
    </submittedName>
</protein>
<dbReference type="PANTHER" id="PTHR43280">
    <property type="entry name" value="ARAC-FAMILY TRANSCRIPTIONAL REGULATOR"/>
    <property type="match status" value="1"/>
</dbReference>
<dbReference type="EMBL" id="JARRYG010000020">
    <property type="protein sequence ID" value="MDG4697950.1"/>
    <property type="molecule type" value="Genomic_DNA"/>
</dbReference>
<keyword evidence="3" id="KW-0804">Transcription</keyword>
<dbReference type="RefSeq" id="WP_206227179.1">
    <property type="nucleotide sequence ID" value="NZ_JARRYG010000020.1"/>
</dbReference>
<dbReference type="GO" id="GO:0043565">
    <property type="term" value="F:sequence-specific DNA binding"/>
    <property type="evidence" value="ECO:0007669"/>
    <property type="project" value="InterPro"/>
</dbReference>
<sequence>MSAIKFIISKNSGQLSLNGKTYTFPENCLVITNDEAIIVESILKNQLLSVDFDSISLHKVYPEIINLLLPQEKITYSIEPIRIIRAERNVLDVFTYLLQLSEDNFLHFAYTYCLGLDNVYFSSLLYKYISGNKDFCSFIENHFMRQWSVVRLAQEFDLPVRKFNELFLCTYGQTAKRWLLERRIKHAKKLLSTTSMRVIDIAIECGFSSHAHFTDRFRRYINCSPKQFRNRSLQINSYNTRE</sequence>
<gene>
    <name evidence="5" type="ORF">P7V44_17105</name>
    <name evidence="6" type="ORF">Q5E86_19660</name>
</gene>
<evidence type="ECO:0000256" key="2">
    <source>
        <dbReference type="ARBA" id="ARBA00023125"/>
    </source>
</evidence>
<keyword evidence="8" id="KW-1185">Reference proteome</keyword>